<dbReference type="EMBL" id="CAKMRJ010000002">
    <property type="protein sequence ID" value="CAH1416142.1"/>
    <property type="molecule type" value="Genomic_DNA"/>
</dbReference>
<evidence type="ECO:0000313" key="10">
    <source>
        <dbReference type="Proteomes" id="UP001157418"/>
    </source>
</evidence>
<dbReference type="Proteomes" id="UP001157418">
    <property type="component" value="Unassembled WGS sequence"/>
</dbReference>
<name>A0AAU9LP05_9ASTR</name>
<dbReference type="EMBL" id="CAKMRJ010002223">
    <property type="protein sequence ID" value="CAH1425635.1"/>
    <property type="molecule type" value="Genomic_DNA"/>
</dbReference>
<organism evidence="2 10">
    <name type="scientific">Lactuca virosa</name>
    <dbReference type="NCBI Taxonomy" id="75947"/>
    <lineage>
        <taxon>Eukaryota</taxon>
        <taxon>Viridiplantae</taxon>
        <taxon>Streptophyta</taxon>
        <taxon>Embryophyta</taxon>
        <taxon>Tracheophyta</taxon>
        <taxon>Spermatophyta</taxon>
        <taxon>Magnoliopsida</taxon>
        <taxon>eudicotyledons</taxon>
        <taxon>Gunneridae</taxon>
        <taxon>Pentapetalae</taxon>
        <taxon>asterids</taxon>
        <taxon>campanulids</taxon>
        <taxon>Asterales</taxon>
        <taxon>Asteraceae</taxon>
        <taxon>Cichorioideae</taxon>
        <taxon>Cichorieae</taxon>
        <taxon>Lactucinae</taxon>
        <taxon>Lactuca</taxon>
    </lineage>
</organism>
<protein>
    <submittedName>
        <fullName evidence="2">Uncharacterized protein</fullName>
    </submittedName>
</protein>
<evidence type="ECO:0000313" key="4">
    <source>
        <dbReference type="EMBL" id="CAH1425635.1"/>
    </source>
</evidence>
<evidence type="ECO:0000313" key="8">
    <source>
        <dbReference type="EMBL" id="CAH1448474.1"/>
    </source>
</evidence>
<dbReference type="EMBL" id="CAKMRJ010000002">
    <property type="protein sequence ID" value="CAH1417100.1"/>
    <property type="molecule type" value="Genomic_DNA"/>
</dbReference>
<dbReference type="EMBL" id="CAKMRJ010003334">
    <property type="protein sequence ID" value="CAH1430577.1"/>
    <property type="molecule type" value="Genomic_DNA"/>
</dbReference>
<comment type="caution">
    <text evidence="2">The sequence shown here is derived from an EMBL/GenBank/DDBJ whole genome shotgun (WGS) entry which is preliminary data.</text>
</comment>
<evidence type="ECO:0000313" key="5">
    <source>
        <dbReference type="EMBL" id="CAH1430577.1"/>
    </source>
</evidence>
<dbReference type="AlphaFoldDB" id="A0AAU9LP05"/>
<evidence type="ECO:0000313" key="2">
    <source>
        <dbReference type="EMBL" id="CAH1416142.1"/>
    </source>
</evidence>
<dbReference type="EMBL" id="CAKMRJ010005634">
    <property type="protein sequence ID" value="CAH1448474.1"/>
    <property type="molecule type" value="Genomic_DNA"/>
</dbReference>
<keyword evidence="10" id="KW-1185">Reference proteome</keyword>
<sequence>MALRFENKEYVLEKELKELDENEATPEDLAAYKKHYDDATKVACIMVATMSPELQRALEEILPTISARYQGWQSEAIFGRV</sequence>
<dbReference type="EMBL" id="CAKMRJ010005745">
    <property type="protein sequence ID" value="CAH1451371.1"/>
    <property type="molecule type" value="Genomic_DNA"/>
</dbReference>
<evidence type="ECO:0000313" key="1">
    <source>
        <dbReference type="EMBL" id="CAH1413538.1"/>
    </source>
</evidence>
<evidence type="ECO:0000313" key="6">
    <source>
        <dbReference type="EMBL" id="CAH1431198.1"/>
    </source>
</evidence>
<proteinExistence type="predicted"/>
<dbReference type="EMBL" id="CAKMRJ010005412">
    <property type="protein sequence ID" value="CAH1442435.1"/>
    <property type="molecule type" value="Genomic_DNA"/>
</dbReference>
<evidence type="ECO:0000313" key="7">
    <source>
        <dbReference type="EMBL" id="CAH1442435.1"/>
    </source>
</evidence>
<accession>A0AAU9LP05</accession>
<gene>
    <name evidence="4" type="ORF">LVIROSA_LOCUS12764</name>
    <name evidence="1" type="ORF">LVIROSA_LOCUS1498</name>
    <name evidence="5" type="ORF">LVIROSA_LOCUS17341</name>
    <name evidence="6" type="ORF">LVIROSA_LOCUS17925</name>
    <name evidence="7" type="ORF">LVIROSA_LOCUS28423</name>
    <name evidence="8" type="ORF">LVIROSA_LOCUS34017</name>
    <name evidence="9" type="ORF">LVIROSA_LOCUS36732</name>
    <name evidence="2" type="ORF">LVIROSA_LOCUS3927</name>
    <name evidence="3" type="ORF">LVIROSA_LOCUS4813</name>
</gene>
<dbReference type="EMBL" id="CAKMRJ010000001">
    <property type="protein sequence ID" value="CAH1413538.1"/>
    <property type="molecule type" value="Genomic_DNA"/>
</dbReference>
<reference evidence="2 10" key="1">
    <citation type="submission" date="2022-01" db="EMBL/GenBank/DDBJ databases">
        <authorList>
            <person name="Xiong W."/>
            <person name="Schranz E."/>
        </authorList>
    </citation>
    <scope>NUCLEOTIDE SEQUENCE [LARGE SCALE GENOMIC DNA]</scope>
</reference>
<dbReference type="EMBL" id="CAKMRJ010003334">
    <property type="protein sequence ID" value="CAH1431198.1"/>
    <property type="molecule type" value="Genomic_DNA"/>
</dbReference>
<evidence type="ECO:0000313" key="3">
    <source>
        <dbReference type="EMBL" id="CAH1417100.1"/>
    </source>
</evidence>
<evidence type="ECO:0000313" key="9">
    <source>
        <dbReference type="EMBL" id="CAH1451371.1"/>
    </source>
</evidence>